<gene>
    <name evidence="1" type="ORF">CVIRNUC_005988</name>
</gene>
<sequence>MTPNPADPGATVTVTGTVTNADGSPGAGTVQLYVAGVAVGSPITLGPGGTFTGTFPAPANGGTYVVRTDYTPKGATAAVASFAANLVVNGGSGGTTPLTLTIGFGNGANGFTFPNCLSILTLTVSGAGAPPPTGNITLIVAGGHKNATLGSIALSNGNATFNLQSIKVDAAVKMKLHKSMDNFDDWLLLLPRAR</sequence>
<dbReference type="InterPro" id="IPR013783">
    <property type="entry name" value="Ig-like_fold"/>
</dbReference>
<dbReference type="EMBL" id="CAUYUE010000007">
    <property type="protein sequence ID" value="CAK0782793.1"/>
    <property type="molecule type" value="Genomic_DNA"/>
</dbReference>
<organism evidence="1 2">
    <name type="scientific">Coccomyxa viridis</name>
    <dbReference type="NCBI Taxonomy" id="1274662"/>
    <lineage>
        <taxon>Eukaryota</taxon>
        <taxon>Viridiplantae</taxon>
        <taxon>Chlorophyta</taxon>
        <taxon>core chlorophytes</taxon>
        <taxon>Trebouxiophyceae</taxon>
        <taxon>Trebouxiophyceae incertae sedis</taxon>
        <taxon>Coccomyxaceae</taxon>
        <taxon>Coccomyxa</taxon>
    </lineage>
</organism>
<protein>
    <recommendedName>
        <fullName evidence="3">Big-1 domain-containing protein</fullName>
    </recommendedName>
</protein>
<proteinExistence type="predicted"/>
<accession>A0AAV1I620</accession>
<evidence type="ECO:0000313" key="1">
    <source>
        <dbReference type="EMBL" id="CAK0782793.1"/>
    </source>
</evidence>
<comment type="caution">
    <text evidence="1">The sequence shown here is derived from an EMBL/GenBank/DDBJ whole genome shotgun (WGS) entry which is preliminary data.</text>
</comment>
<dbReference type="Proteomes" id="UP001314263">
    <property type="component" value="Unassembled WGS sequence"/>
</dbReference>
<evidence type="ECO:0000313" key="2">
    <source>
        <dbReference type="Proteomes" id="UP001314263"/>
    </source>
</evidence>
<name>A0AAV1I620_9CHLO</name>
<evidence type="ECO:0008006" key="3">
    <source>
        <dbReference type="Google" id="ProtNLM"/>
    </source>
</evidence>
<dbReference type="AlphaFoldDB" id="A0AAV1I620"/>
<reference evidence="1 2" key="1">
    <citation type="submission" date="2023-10" db="EMBL/GenBank/DDBJ databases">
        <authorList>
            <person name="Maclean D."/>
            <person name="Macfadyen A."/>
        </authorList>
    </citation>
    <scope>NUCLEOTIDE SEQUENCE [LARGE SCALE GENOMIC DNA]</scope>
</reference>
<dbReference type="Gene3D" id="2.60.40.10">
    <property type="entry name" value="Immunoglobulins"/>
    <property type="match status" value="1"/>
</dbReference>
<keyword evidence="2" id="KW-1185">Reference proteome</keyword>